<feature type="transmembrane region" description="Helical" evidence="6">
    <location>
        <begin position="32"/>
        <end position="52"/>
    </location>
</feature>
<dbReference type="InterPro" id="IPR001851">
    <property type="entry name" value="ABC_transp_permease"/>
</dbReference>
<name>G9X306_9FIRM</name>
<gene>
    <name evidence="7" type="ORF">HMPREF9629_00763</name>
</gene>
<evidence type="ECO:0000256" key="4">
    <source>
        <dbReference type="ARBA" id="ARBA00022989"/>
    </source>
</evidence>
<dbReference type="RefSeq" id="WP_009524998.1">
    <property type="nucleotide sequence ID" value="NZ_JBQMYE010000107.1"/>
</dbReference>
<accession>G9X306</accession>
<organism evidence="7 8">
    <name type="scientific">Peptoanaerobacter stomatis</name>
    <dbReference type="NCBI Taxonomy" id="796937"/>
    <lineage>
        <taxon>Bacteria</taxon>
        <taxon>Bacillati</taxon>
        <taxon>Bacillota</taxon>
        <taxon>Clostridia</taxon>
        <taxon>Peptostreptococcales</taxon>
        <taxon>Filifactoraceae</taxon>
        <taxon>Peptoanaerobacter</taxon>
    </lineage>
</organism>
<evidence type="ECO:0000256" key="3">
    <source>
        <dbReference type="ARBA" id="ARBA00022692"/>
    </source>
</evidence>
<keyword evidence="2" id="KW-1003">Cell membrane</keyword>
<dbReference type="CDD" id="cd06580">
    <property type="entry name" value="TM_PBP1_transp_TpRbsC_like"/>
    <property type="match status" value="1"/>
</dbReference>
<evidence type="ECO:0000256" key="2">
    <source>
        <dbReference type="ARBA" id="ARBA00022475"/>
    </source>
</evidence>
<keyword evidence="3 6" id="KW-0812">Transmembrane</keyword>
<sequence>MIADILTAAVSAATPLLFATIGEIYTEKSGNLNLGVEGMMIMGSVVGFIFGYNTQSSSIALLSAVCAGMFGALIYAILTITLRANQVVSGLALTIFGTGFSTFFGKNFVGKATPDTLKTAFSSFEIPLLSKIPFIGNIFFNQNILVYLSYLLVIFTWVYMYKTRFGLNLRAVGESAASADASGINVNLYKYVHTLIGGALAGLGGVYLSLVTVPVWQEGITSGRGWIAVALVIFSSWRPVKAFIGALLFGGLDILGFRLQGMGIHISQYIIDMLPYLCTIAVIIISTRKNAPEDRGPKDLSVAYFREER</sequence>
<evidence type="ECO:0000313" key="7">
    <source>
        <dbReference type="EMBL" id="EHL10548.1"/>
    </source>
</evidence>
<evidence type="ECO:0008006" key="9">
    <source>
        <dbReference type="Google" id="ProtNLM"/>
    </source>
</evidence>
<evidence type="ECO:0000313" key="8">
    <source>
        <dbReference type="Proteomes" id="UP000006437"/>
    </source>
</evidence>
<comment type="subcellular location">
    <subcellularLocation>
        <location evidence="1">Cell membrane</location>
        <topology evidence="1">Multi-pass membrane protein</topology>
    </subcellularLocation>
</comment>
<dbReference type="PANTHER" id="PTHR43370">
    <property type="entry name" value="SUGAR ABC TRANSPORTER INTEGRAL MEMBRANE PROTEIN-RELATED"/>
    <property type="match status" value="1"/>
</dbReference>
<dbReference type="PATRIC" id="fig|796937.3.peg.1998"/>
<feature type="transmembrane region" description="Helical" evidence="6">
    <location>
        <begin position="191"/>
        <end position="213"/>
    </location>
</feature>
<dbReference type="GO" id="GO:0005886">
    <property type="term" value="C:plasma membrane"/>
    <property type="evidence" value="ECO:0007669"/>
    <property type="project" value="UniProtKB-SubCell"/>
</dbReference>
<dbReference type="BioCyc" id="EBAC796937-HMP:GMGH-765-MONOMER"/>
<comment type="caution">
    <text evidence="7">The sequence shown here is derived from an EMBL/GenBank/DDBJ whole genome shotgun (WGS) entry which is preliminary data.</text>
</comment>
<dbReference type="Proteomes" id="UP000006437">
    <property type="component" value="Unassembled WGS sequence"/>
</dbReference>
<feature type="transmembrane region" description="Helical" evidence="6">
    <location>
        <begin position="59"/>
        <end position="78"/>
    </location>
</feature>
<keyword evidence="5 6" id="KW-0472">Membrane</keyword>
<evidence type="ECO:0000256" key="5">
    <source>
        <dbReference type="ARBA" id="ARBA00023136"/>
    </source>
</evidence>
<evidence type="ECO:0000256" key="1">
    <source>
        <dbReference type="ARBA" id="ARBA00004651"/>
    </source>
</evidence>
<dbReference type="PANTHER" id="PTHR43370:SF2">
    <property type="entry name" value="ABC TRANSPORTER PERMEASE PROTEIN"/>
    <property type="match status" value="1"/>
</dbReference>
<dbReference type="AlphaFoldDB" id="G9X306"/>
<dbReference type="EMBL" id="AFZE01000057">
    <property type="protein sequence ID" value="EHL10548.1"/>
    <property type="molecule type" value="Genomic_DNA"/>
</dbReference>
<feature type="transmembrane region" description="Helical" evidence="6">
    <location>
        <begin position="84"/>
        <end position="104"/>
    </location>
</feature>
<dbReference type="HOGENOM" id="CLU_040769_1_1_9"/>
<dbReference type="GO" id="GO:0022857">
    <property type="term" value="F:transmembrane transporter activity"/>
    <property type="evidence" value="ECO:0007669"/>
    <property type="project" value="InterPro"/>
</dbReference>
<proteinExistence type="predicted"/>
<evidence type="ECO:0000256" key="6">
    <source>
        <dbReference type="SAM" id="Phobius"/>
    </source>
</evidence>
<dbReference type="Pfam" id="PF02653">
    <property type="entry name" value="BPD_transp_2"/>
    <property type="match status" value="1"/>
</dbReference>
<protein>
    <recommendedName>
        <fullName evidence="9">Branched-chain amino acid ABC transporter, permease protein</fullName>
    </recommendedName>
</protein>
<feature type="transmembrane region" description="Helical" evidence="6">
    <location>
        <begin position="269"/>
        <end position="287"/>
    </location>
</feature>
<feature type="transmembrane region" description="Helical" evidence="6">
    <location>
        <begin position="225"/>
        <end position="249"/>
    </location>
</feature>
<reference evidence="7 8" key="1">
    <citation type="submission" date="2011-08" db="EMBL/GenBank/DDBJ databases">
        <title>The Genome Sequence of Eubacteriaceae bacterium ACC19a.</title>
        <authorList>
            <consortium name="The Broad Institute Genome Sequencing Platform"/>
            <person name="Earl A."/>
            <person name="Ward D."/>
            <person name="Feldgarden M."/>
            <person name="Gevers D."/>
            <person name="Sizova M."/>
            <person name="Hazen A."/>
            <person name="Epstein S."/>
            <person name="Young S.K."/>
            <person name="Zeng Q."/>
            <person name="Gargeya S."/>
            <person name="Fitzgerald M."/>
            <person name="Haas B."/>
            <person name="Abouelleil A."/>
            <person name="Alvarado L."/>
            <person name="Arachchi H.M."/>
            <person name="Berlin A."/>
            <person name="Brown A."/>
            <person name="Chapman S.B."/>
            <person name="Chen Z."/>
            <person name="Dunbar C."/>
            <person name="Freedman E."/>
            <person name="Gearin G."/>
            <person name="Gellesch M."/>
            <person name="Goldberg J."/>
            <person name="Griggs A."/>
            <person name="Gujja S."/>
            <person name="Heiman D."/>
            <person name="Howarth C."/>
            <person name="Larson L."/>
            <person name="Lui A."/>
            <person name="MacDonald P.J.P."/>
            <person name="Montmayeur A."/>
            <person name="Murphy C."/>
            <person name="Neiman D."/>
            <person name="Pearson M."/>
            <person name="Priest M."/>
            <person name="Roberts A."/>
            <person name="Saif S."/>
            <person name="Shea T."/>
            <person name="Shenoy N."/>
            <person name="Sisk P."/>
            <person name="Stolte C."/>
            <person name="Sykes S."/>
            <person name="Wortman J."/>
            <person name="Nusbaum C."/>
            <person name="Birren B."/>
        </authorList>
    </citation>
    <scope>NUCLEOTIDE SEQUENCE [LARGE SCALE GENOMIC DNA]</scope>
    <source>
        <strain evidence="7 8">ACC19a</strain>
    </source>
</reference>
<feature type="transmembrane region" description="Helical" evidence="6">
    <location>
        <begin position="144"/>
        <end position="161"/>
    </location>
</feature>
<keyword evidence="4 6" id="KW-1133">Transmembrane helix</keyword>